<dbReference type="GO" id="GO:0046872">
    <property type="term" value="F:metal ion binding"/>
    <property type="evidence" value="ECO:0007669"/>
    <property type="project" value="UniProtKB-KW"/>
</dbReference>
<keyword evidence="6" id="KW-0408">Iron</keyword>
<proteinExistence type="predicted"/>
<dbReference type="PROSITE" id="PS00198">
    <property type="entry name" value="4FE4S_FER_1"/>
    <property type="match status" value="1"/>
</dbReference>
<dbReference type="AlphaFoldDB" id="A0A0A0BX41"/>
<dbReference type="GO" id="GO:1903457">
    <property type="term" value="P:lactate catabolic process"/>
    <property type="evidence" value="ECO:0007669"/>
    <property type="project" value="TreeGrafter"/>
</dbReference>
<dbReference type="SUPFAM" id="SSF56176">
    <property type="entry name" value="FAD-binding/transporter-associated domain-like"/>
    <property type="match status" value="1"/>
</dbReference>
<protein>
    <submittedName>
        <fullName evidence="11">Oxidoreductase</fullName>
    </submittedName>
</protein>
<evidence type="ECO:0000256" key="3">
    <source>
        <dbReference type="ARBA" id="ARBA00022723"/>
    </source>
</evidence>
<keyword evidence="4" id="KW-0274">FAD</keyword>
<comment type="cofactor">
    <cofactor evidence="1">
        <name>FAD</name>
        <dbReference type="ChEBI" id="CHEBI:57692"/>
    </cofactor>
</comment>
<dbReference type="Pfam" id="PF01565">
    <property type="entry name" value="FAD_binding_4"/>
    <property type="match status" value="1"/>
</dbReference>
<dbReference type="GO" id="GO:0071949">
    <property type="term" value="F:FAD binding"/>
    <property type="evidence" value="ECO:0007669"/>
    <property type="project" value="InterPro"/>
</dbReference>
<evidence type="ECO:0000256" key="4">
    <source>
        <dbReference type="ARBA" id="ARBA00022827"/>
    </source>
</evidence>
<evidence type="ECO:0000256" key="1">
    <source>
        <dbReference type="ARBA" id="ARBA00001974"/>
    </source>
</evidence>
<evidence type="ECO:0000256" key="8">
    <source>
        <dbReference type="SAM" id="MobiDB-lite"/>
    </source>
</evidence>
<dbReference type="InterPro" id="IPR036318">
    <property type="entry name" value="FAD-bd_PCMH-like_sf"/>
</dbReference>
<feature type="domain" description="FAD-binding PCMH-type" evidence="10">
    <location>
        <begin position="50"/>
        <end position="266"/>
    </location>
</feature>
<keyword evidence="5" id="KW-0560">Oxidoreductase</keyword>
<dbReference type="InterPro" id="IPR004113">
    <property type="entry name" value="FAD-bd_oxidored_4_C"/>
</dbReference>
<dbReference type="SUPFAM" id="SSF55103">
    <property type="entry name" value="FAD-linked oxidases, C-terminal domain"/>
    <property type="match status" value="1"/>
</dbReference>
<dbReference type="PANTHER" id="PTHR11748">
    <property type="entry name" value="D-LACTATE DEHYDROGENASE"/>
    <property type="match status" value="1"/>
</dbReference>
<keyword evidence="3" id="KW-0479">Metal-binding</keyword>
<dbReference type="InterPro" id="IPR016166">
    <property type="entry name" value="FAD-bd_PCMH"/>
</dbReference>
<dbReference type="SUPFAM" id="SSF46548">
    <property type="entry name" value="alpha-helical ferredoxin"/>
    <property type="match status" value="1"/>
</dbReference>
<dbReference type="GO" id="GO:0004458">
    <property type="term" value="F:D-lactate dehydrogenase (cytochrome) activity"/>
    <property type="evidence" value="ECO:0007669"/>
    <property type="project" value="TreeGrafter"/>
</dbReference>
<keyword evidence="12" id="KW-1185">Reference proteome</keyword>
<evidence type="ECO:0000259" key="10">
    <source>
        <dbReference type="PROSITE" id="PS51387"/>
    </source>
</evidence>
<dbReference type="PROSITE" id="PS51379">
    <property type="entry name" value="4FE4S_FER_2"/>
    <property type="match status" value="1"/>
</dbReference>
<reference evidence="11 12" key="1">
    <citation type="submission" date="2013-08" db="EMBL/GenBank/DDBJ databases">
        <title>Genome sequencing of Cellulomonas bogoriensis 69B4.</title>
        <authorList>
            <person name="Chen F."/>
            <person name="Li Y."/>
            <person name="Wang G."/>
        </authorList>
    </citation>
    <scope>NUCLEOTIDE SEQUENCE [LARGE SCALE GENOMIC DNA]</scope>
    <source>
        <strain evidence="11 12">69B4</strain>
    </source>
</reference>
<dbReference type="EMBL" id="AXCZ01000077">
    <property type="protein sequence ID" value="KGM12978.1"/>
    <property type="molecule type" value="Genomic_DNA"/>
</dbReference>
<dbReference type="InterPro" id="IPR016164">
    <property type="entry name" value="FAD-linked_Oxase-like_C"/>
</dbReference>
<dbReference type="GO" id="GO:0008720">
    <property type="term" value="F:D-lactate dehydrogenase (NAD+) activity"/>
    <property type="evidence" value="ECO:0007669"/>
    <property type="project" value="TreeGrafter"/>
</dbReference>
<evidence type="ECO:0000256" key="5">
    <source>
        <dbReference type="ARBA" id="ARBA00023002"/>
    </source>
</evidence>
<dbReference type="GO" id="GO:0051536">
    <property type="term" value="F:iron-sulfur cluster binding"/>
    <property type="evidence" value="ECO:0007669"/>
    <property type="project" value="UniProtKB-KW"/>
</dbReference>
<accession>A0A0A0BX41</accession>
<dbReference type="PROSITE" id="PS51387">
    <property type="entry name" value="FAD_PCMH"/>
    <property type="match status" value="1"/>
</dbReference>
<keyword evidence="2" id="KW-0285">Flavoprotein</keyword>
<dbReference type="InterPro" id="IPR017896">
    <property type="entry name" value="4Fe4S_Fe-S-bd"/>
</dbReference>
<name>A0A0A0BX41_9CELL</name>
<evidence type="ECO:0000259" key="9">
    <source>
        <dbReference type="PROSITE" id="PS51379"/>
    </source>
</evidence>
<dbReference type="PANTHER" id="PTHR11748:SF119">
    <property type="entry name" value="D-2-HYDROXYGLUTARATE DEHYDROGENASE"/>
    <property type="match status" value="1"/>
</dbReference>
<dbReference type="InterPro" id="IPR016167">
    <property type="entry name" value="FAD-bd_PCMH_sub1"/>
</dbReference>
<dbReference type="InterPro" id="IPR016171">
    <property type="entry name" value="Vanillyl_alc_oxidase_C-sub2"/>
</dbReference>
<dbReference type="Pfam" id="PF13183">
    <property type="entry name" value="Fer4_8"/>
    <property type="match status" value="1"/>
</dbReference>
<comment type="caution">
    <text evidence="11">The sequence shown here is derived from an EMBL/GenBank/DDBJ whole genome shotgun (WGS) entry which is preliminary data.</text>
</comment>
<dbReference type="Gene3D" id="3.30.43.10">
    <property type="entry name" value="Uridine Diphospho-n-acetylenolpyruvylglucosamine Reductase, domain 2"/>
    <property type="match status" value="1"/>
</dbReference>
<feature type="region of interest" description="Disordered" evidence="8">
    <location>
        <begin position="716"/>
        <end position="737"/>
    </location>
</feature>
<organism evidence="11 12">
    <name type="scientific">Cellulomonas bogoriensis 69B4 = DSM 16987</name>
    <dbReference type="NCBI Taxonomy" id="1386082"/>
    <lineage>
        <taxon>Bacteria</taxon>
        <taxon>Bacillati</taxon>
        <taxon>Actinomycetota</taxon>
        <taxon>Actinomycetes</taxon>
        <taxon>Micrococcales</taxon>
        <taxon>Cellulomonadaceae</taxon>
        <taxon>Cellulomonas</taxon>
    </lineage>
</organism>
<keyword evidence="7" id="KW-0411">Iron-sulfur</keyword>
<dbReference type="InterPro" id="IPR017900">
    <property type="entry name" value="4Fe4S_Fe_S_CS"/>
</dbReference>
<evidence type="ECO:0000256" key="2">
    <source>
        <dbReference type="ARBA" id="ARBA00022630"/>
    </source>
</evidence>
<evidence type="ECO:0000256" key="7">
    <source>
        <dbReference type="ARBA" id="ARBA00023014"/>
    </source>
</evidence>
<evidence type="ECO:0000313" key="12">
    <source>
        <dbReference type="Proteomes" id="UP000054314"/>
    </source>
</evidence>
<sequence length="979" mass="103604">MPTTTQPHGSSATPAPEQTELVSMLRRVVHGEVDSSSRRRAEYSTDASNYRVPPAVVVIARDVDDVLAAHEVARTAGVPLTMRGGGTSVAGNAVGTGIVVDTSRHLTAIGHIDPEARTAVVEPGVVMSSLQRAAAPHGLRFGPDPSTQNRATLGGMIGNNACGPHAVAYGRTADNVVSLDVVDGTGRRFTAGAGDGALDVVPGLGSLVTAGMSTIRTELGRFGRQVSGYSLEHLLPEHGTDLAKMLVGTEGTLVTVLGATVRLVPVADAAVLVVLGYPDMPSAADAVPALLAHDPLAIEGLDARLVDVVRRHRGEAQVPDLPEGAGWLMVEMGGATREEALERARAMAADAGALAGRVIPPGAEATAMWQIRADGAGLAGRTPDGSQAWPGWEDAAVPPERLGAYLRDFDALMAEHGVDGLPYGHFGDGCIHVRIGLPLERGEDVPGFRRFMTEAARLVARYGGSLSGEHGDGRARSELLPLIYSADVLDLFGGVKQLFDPNNLMNPGVLVDPRPVDADLRRPHAVPLRRTDGFTFPHDGGDFTTAVHRCVGVGKCRADSTAAGGFMCPSYLATRDEKDVTRGRARVLQEMANGTIVGDGWRSREVHEVLDLCLSCKACSRDCPAGVDMAQYKAEVLHRTYRRRLRPVNHYALGWLPRWTRLVDRLRLATVANTALGVRPLARLVLKVGGMDTRRSIPRFSRESFTRWWQRNGDGVEHAAGSSRRPAGADAPPAVPGEERPRVVLWADSFSDGFDPDAPRAVLEVLVAAGYDVIVPDEPACCGLTWISTGQLTGARKRLQGLLEVLGPYAVNGVPIVGVEPSCTAVLRSDLVELIPDDPRAVAVSRSTYTLAEVLTAPAPLGTAWTPPSLEGVTVVAQPHCHQHSVMGFDADKTLLTRAGATLSTLAGCCGLAGNFGMEKGHYDVSVAVAENALLPALRDAEPGTVFLADGFSCRTQADQLAGRGGMHLAQLLAERLPR</sequence>
<dbReference type="Gene3D" id="1.10.45.10">
    <property type="entry name" value="Vanillyl-alcohol Oxidase, Chain A, domain 4"/>
    <property type="match status" value="1"/>
</dbReference>
<feature type="domain" description="4Fe-4S ferredoxin-type" evidence="9">
    <location>
        <begin position="602"/>
        <end position="633"/>
    </location>
</feature>
<dbReference type="InterPro" id="IPR006094">
    <property type="entry name" value="Oxid_FAD_bind_N"/>
</dbReference>
<dbReference type="Proteomes" id="UP000054314">
    <property type="component" value="Unassembled WGS sequence"/>
</dbReference>
<gene>
    <name evidence="11" type="ORF">N869_17040</name>
</gene>
<evidence type="ECO:0000313" key="11">
    <source>
        <dbReference type="EMBL" id="KGM12978.1"/>
    </source>
</evidence>
<evidence type="ECO:0000256" key="6">
    <source>
        <dbReference type="ARBA" id="ARBA00023004"/>
    </source>
</evidence>
<dbReference type="InterPro" id="IPR016169">
    <property type="entry name" value="FAD-bd_PCMH_sub2"/>
</dbReference>
<dbReference type="Gene3D" id="3.30.465.10">
    <property type="match status" value="1"/>
</dbReference>
<dbReference type="Gene3D" id="3.30.70.2740">
    <property type="match status" value="1"/>
</dbReference>
<dbReference type="Pfam" id="PF02913">
    <property type="entry name" value="FAD-oxidase_C"/>
    <property type="match status" value="1"/>
</dbReference>